<gene>
    <name evidence="3" type="ORF">OOZ35_04420</name>
</gene>
<feature type="region of interest" description="Disordered" evidence="2">
    <location>
        <begin position="422"/>
        <end position="448"/>
    </location>
</feature>
<dbReference type="Proteomes" id="UP001149142">
    <property type="component" value="Unassembled WGS sequence"/>
</dbReference>
<dbReference type="RefSeq" id="WP_270005157.1">
    <property type="nucleotide sequence ID" value="NZ_JAPFGC010000002.1"/>
</dbReference>
<comment type="caution">
    <text evidence="3">The sequence shown here is derived from an EMBL/GenBank/DDBJ whole genome shotgun (WGS) entry which is preliminary data.</text>
</comment>
<evidence type="ECO:0000313" key="4">
    <source>
        <dbReference type="Proteomes" id="UP001149142"/>
    </source>
</evidence>
<evidence type="ECO:0000256" key="2">
    <source>
        <dbReference type="SAM" id="MobiDB-lite"/>
    </source>
</evidence>
<name>A0ABT4RY33_9FLAO</name>
<evidence type="ECO:0000313" key="3">
    <source>
        <dbReference type="EMBL" id="MDA0176734.1"/>
    </source>
</evidence>
<proteinExistence type="predicted"/>
<keyword evidence="4" id="KW-1185">Reference proteome</keyword>
<keyword evidence="1" id="KW-0175">Coiled coil</keyword>
<protein>
    <submittedName>
        <fullName evidence="3">Microtubule-binding protein</fullName>
    </submittedName>
</protein>
<accession>A0ABT4RY33</accession>
<feature type="coiled-coil region" evidence="1">
    <location>
        <begin position="90"/>
        <end position="275"/>
    </location>
</feature>
<organism evidence="3 4">
    <name type="scientific">Mesoflavibacter profundi</name>
    <dbReference type="NCBI Taxonomy" id="2708110"/>
    <lineage>
        <taxon>Bacteria</taxon>
        <taxon>Pseudomonadati</taxon>
        <taxon>Bacteroidota</taxon>
        <taxon>Flavobacteriia</taxon>
        <taxon>Flavobacteriales</taxon>
        <taxon>Flavobacteriaceae</taxon>
        <taxon>Mesoflavibacter</taxon>
    </lineage>
</organism>
<sequence length="448" mass="50827">MSDDFDLLETNSQEKNEKVDVNWGKAIDTMKSKLAQEDDPESRQKILNATLDDVVHMAEKDRTTLLDAIKDLTDYQDEVGILFERFSSLNEDEQKVIDDAQKALERAKIELEDAQNKPDTWWNNLWGRKSKIKKAEDALKEAEKTRAAADNKAKAMFQERIESADVQTLLSELSYKSQAAITRLKNRELEIKEVEDKLQDAIVEASKNHTKALEKKAETEAKLEEQYALLKQARQALEEVADKQSTEYSEALAKVTKLEQKVEELEGLKNAYTTLAASKDSFVHKHNLTIKVLTSLRSNLQTHRAKLKSDTDERLKYYDGYVVALKARTDQEFASILEHLGVKTDEHIGETLAAMHTASAKARQEMMDNIPVHEKVMQGVYSSYAEALQEIRAKDVDIQKNFAERYGIDMKEIFEDYYKADANKPSEDNSGGVGNGAPKQDTEDDLLG</sequence>
<reference evidence="3" key="1">
    <citation type="submission" date="2022-11" db="EMBL/GenBank/DDBJ databases">
        <title>Refractory cell wall polysaccharides provide important carbon source for microbial heterotrophs in the hadal ocean.</title>
        <authorList>
            <person name="Zhu X."/>
        </authorList>
    </citation>
    <scope>NUCLEOTIDE SEQUENCE</scope>
    <source>
        <strain evidence="3">MTRN7</strain>
    </source>
</reference>
<dbReference type="EMBL" id="JAPFGC010000002">
    <property type="protein sequence ID" value="MDA0176734.1"/>
    <property type="molecule type" value="Genomic_DNA"/>
</dbReference>
<evidence type="ECO:0000256" key="1">
    <source>
        <dbReference type="SAM" id="Coils"/>
    </source>
</evidence>